<feature type="transmembrane region" description="Helical" evidence="1">
    <location>
        <begin position="6"/>
        <end position="22"/>
    </location>
</feature>
<evidence type="ECO:0000313" key="2">
    <source>
        <dbReference type="EMBL" id="VYT27579.1"/>
    </source>
</evidence>
<protein>
    <submittedName>
        <fullName evidence="2">Uncharacterized protein</fullName>
    </submittedName>
</protein>
<dbReference type="RefSeq" id="WP_022239168.1">
    <property type="nucleotide sequence ID" value="NZ_CACRSY010000016.1"/>
</dbReference>
<accession>A0A6N2VAR0</accession>
<dbReference type="EMBL" id="CACRSY010000016">
    <property type="protein sequence ID" value="VYT27579.1"/>
    <property type="molecule type" value="Genomic_DNA"/>
</dbReference>
<name>A0A6N2VAR0_BLAHA</name>
<keyword evidence="1" id="KW-0812">Transmembrane</keyword>
<dbReference type="AlphaFoldDB" id="A0A6N2VAR0"/>
<keyword evidence="1" id="KW-1133">Transmembrane helix</keyword>
<organism evidence="2">
    <name type="scientific">Blautia hansenii</name>
    <name type="common">Ruminococcus hansenii</name>
    <dbReference type="NCBI Taxonomy" id="1322"/>
    <lineage>
        <taxon>Bacteria</taxon>
        <taxon>Bacillati</taxon>
        <taxon>Bacillota</taxon>
        <taxon>Clostridia</taxon>
        <taxon>Lachnospirales</taxon>
        <taxon>Lachnospiraceae</taxon>
        <taxon>Blautia</taxon>
    </lineage>
</organism>
<reference evidence="2" key="1">
    <citation type="submission" date="2019-11" db="EMBL/GenBank/DDBJ databases">
        <authorList>
            <person name="Feng L."/>
        </authorList>
    </citation>
    <scope>NUCLEOTIDE SEQUENCE</scope>
    <source>
        <strain evidence="2">BhanseniiLFYP23</strain>
    </source>
</reference>
<sequence length="175" mass="20377">MKKFIGIVGIGLICCLIFVILWKGKNPERNEEVFTPIREENVVGELYVPEGYVCKGNGSFVESYVFEYNGYETTDKIVYDKEDGEYILRRNVIDKSRLTEIDFAEVEKNSNAFDTYYSDKQYEDYFDVITMVENNPTVVRVCSYIAAHGCLEYDCIDLQNNQDITEKVDLWKDIM</sequence>
<evidence type="ECO:0000256" key="1">
    <source>
        <dbReference type="SAM" id="Phobius"/>
    </source>
</evidence>
<keyword evidence="1" id="KW-0472">Membrane</keyword>
<proteinExistence type="predicted"/>
<gene>
    <name evidence="2" type="ORF">BHLFYP23_00976</name>
</gene>